<evidence type="ECO:0000259" key="3">
    <source>
        <dbReference type="Pfam" id="PF13456"/>
    </source>
</evidence>
<proteinExistence type="predicted"/>
<dbReference type="Pfam" id="PF03372">
    <property type="entry name" value="Exo_endo_phos"/>
    <property type="match status" value="1"/>
</dbReference>
<protein>
    <recommendedName>
        <fullName evidence="6">RNase H type-1 domain-containing protein</fullName>
    </recommendedName>
</protein>
<dbReference type="EMBL" id="JAAMPC010000014">
    <property type="protein sequence ID" value="KAG2265265.1"/>
    <property type="molecule type" value="Genomic_DNA"/>
</dbReference>
<dbReference type="SUPFAM" id="SSF56219">
    <property type="entry name" value="DNase I-like"/>
    <property type="match status" value="1"/>
</dbReference>
<sequence length="489" mass="55451">MYQGTAFTNHYTVPPVGVSGGLALSWKDSVHLEVLFSSPNVIDTRVEFNSKTFFVSYIYGAPNREDRPRFWQLMTDIRLGRTEPWLLTGDFNDLLDNTEKVGGPLRWEGSFLSFRNFVSQYGLWDLQFSGNSLSWRGTRYSHFIQSRLDRAMANLDWMEMFPAARCEYLRFEGSDHRPLLTHFDAHLKRLSDKPEIQQIVETTWKASPTDSVLTKINQVRRKLVEWAKQQAISSKEHISENQNLLEQALSEHTPNAERIAELKGILETADGEEEAFWRQRSRIQWLNGGDRNSSFFHAVTRGRRACNKFSIIENEAGQAFYEEDHIVQHPDQMTISGKEEGFDGGEDGHENQLIFEYKSFSETEMLVKALKAAKEWQASLPQRKHASVSKKDKRPSDGQNLLAQVPQNVKLLYSDAAWNCTTLAGCLSWIGTDAAGTHLLQGTENRRYIASTLAAEALALKAGLSMAVATRSKDVICASDSKSLIDMIT</sequence>
<evidence type="ECO:0000313" key="5">
    <source>
        <dbReference type="Proteomes" id="UP000886595"/>
    </source>
</evidence>
<dbReference type="GO" id="GO:0003676">
    <property type="term" value="F:nucleic acid binding"/>
    <property type="evidence" value="ECO:0007669"/>
    <property type="project" value="InterPro"/>
</dbReference>
<name>A0A8X7Q7Z2_BRACI</name>
<feature type="compositionally biased region" description="Basic residues" evidence="1">
    <location>
        <begin position="382"/>
        <end position="393"/>
    </location>
</feature>
<dbReference type="InterPro" id="IPR005135">
    <property type="entry name" value="Endo/exonuclease/phosphatase"/>
</dbReference>
<dbReference type="Gene3D" id="3.60.10.10">
    <property type="entry name" value="Endonuclease/exonuclease/phosphatase"/>
    <property type="match status" value="1"/>
</dbReference>
<dbReference type="OrthoDB" id="1112386at2759"/>
<dbReference type="Proteomes" id="UP000886595">
    <property type="component" value="Unassembled WGS sequence"/>
</dbReference>
<evidence type="ECO:0000259" key="2">
    <source>
        <dbReference type="Pfam" id="PF03372"/>
    </source>
</evidence>
<evidence type="ECO:0000313" key="4">
    <source>
        <dbReference type="EMBL" id="KAG2265265.1"/>
    </source>
</evidence>
<dbReference type="PANTHER" id="PTHR33710:SF62">
    <property type="entry name" value="DUF4283 DOMAIN PROTEIN"/>
    <property type="match status" value="1"/>
</dbReference>
<evidence type="ECO:0000256" key="1">
    <source>
        <dbReference type="SAM" id="MobiDB-lite"/>
    </source>
</evidence>
<dbReference type="PANTHER" id="PTHR33710">
    <property type="entry name" value="BNAC02G09200D PROTEIN"/>
    <property type="match status" value="1"/>
</dbReference>
<keyword evidence="5" id="KW-1185">Reference proteome</keyword>
<dbReference type="Pfam" id="PF13456">
    <property type="entry name" value="RVT_3"/>
    <property type="match status" value="1"/>
</dbReference>
<dbReference type="InterPro" id="IPR002156">
    <property type="entry name" value="RNaseH_domain"/>
</dbReference>
<comment type="caution">
    <text evidence="4">The sequence shown here is derived from an EMBL/GenBank/DDBJ whole genome shotgun (WGS) entry which is preliminary data.</text>
</comment>
<evidence type="ECO:0008006" key="6">
    <source>
        <dbReference type="Google" id="ProtNLM"/>
    </source>
</evidence>
<feature type="region of interest" description="Disordered" evidence="1">
    <location>
        <begin position="381"/>
        <end position="400"/>
    </location>
</feature>
<feature type="domain" description="Endonuclease/exonuclease/phosphatase" evidence="2">
    <location>
        <begin position="13"/>
        <end position="176"/>
    </location>
</feature>
<dbReference type="GO" id="GO:0004523">
    <property type="term" value="F:RNA-DNA hybrid ribonuclease activity"/>
    <property type="evidence" value="ECO:0007669"/>
    <property type="project" value="InterPro"/>
</dbReference>
<reference evidence="4 5" key="1">
    <citation type="submission" date="2020-02" db="EMBL/GenBank/DDBJ databases">
        <authorList>
            <person name="Ma Q."/>
            <person name="Huang Y."/>
            <person name="Song X."/>
            <person name="Pei D."/>
        </authorList>
    </citation>
    <scope>NUCLEOTIDE SEQUENCE [LARGE SCALE GENOMIC DNA]</scope>
    <source>
        <strain evidence="4">Sxm20200214</strain>
        <tissue evidence="4">Leaf</tissue>
    </source>
</reference>
<organism evidence="4 5">
    <name type="scientific">Brassica carinata</name>
    <name type="common">Ethiopian mustard</name>
    <name type="synonym">Abyssinian cabbage</name>
    <dbReference type="NCBI Taxonomy" id="52824"/>
    <lineage>
        <taxon>Eukaryota</taxon>
        <taxon>Viridiplantae</taxon>
        <taxon>Streptophyta</taxon>
        <taxon>Embryophyta</taxon>
        <taxon>Tracheophyta</taxon>
        <taxon>Spermatophyta</taxon>
        <taxon>Magnoliopsida</taxon>
        <taxon>eudicotyledons</taxon>
        <taxon>Gunneridae</taxon>
        <taxon>Pentapetalae</taxon>
        <taxon>rosids</taxon>
        <taxon>malvids</taxon>
        <taxon>Brassicales</taxon>
        <taxon>Brassicaceae</taxon>
        <taxon>Brassiceae</taxon>
        <taxon>Brassica</taxon>
    </lineage>
</organism>
<dbReference type="AlphaFoldDB" id="A0A8X7Q7Z2"/>
<feature type="domain" description="RNase H type-1" evidence="3">
    <location>
        <begin position="414"/>
        <end position="489"/>
    </location>
</feature>
<accession>A0A8X7Q7Z2</accession>
<gene>
    <name evidence="4" type="ORF">Bca52824_072344</name>
</gene>
<dbReference type="InterPro" id="IPR036691">
    <property type="entry name" value="Endo/exonu/phosph_ase_sf"/>
</dbReference>